<evidence type="ECO:0000313" key="6">
    <source>
        <dbReference type="Proteomes" id="UP000215459"/>
    </source>
</evidence>
<proteinExistence type="predicted"/>
<dbReference type="Pfam" id="PF00291">
    <property type="entry name" value="PALP"/>
    <property type="match status" value="1"/>
</dbReference>
<dbReference type="GO" id="GO:0009097">
    <property type="term" value="P:isoleucine biosynthetic process"/>
    <property type="evidence" value="ECO:0007669"/>
    <property type="project" value="TreeGrafter"/>
</dbReference>
<dbReference type="GO" id="GO:0003941">
    <property type="term" value="F:L-serine ammonia-lyase activity"/>
    <property type="evidence" value="ECO:0007669"/>
    <property type="project" value="TreeGrafter"/>
</dbReference>
<dbReference type="NCBIfam" id="NF006050">
    <property type="entry name" value="PRK08197.1"/>
    <property type="match status" value="1"/>
</dbReference>
<evidence type="ECO:0000256" key="1">
    <source>
        <dbReference type="ARBA" id="ARBA00001933"/>
    </source>
</evidence>
<dbReference type="Gene3D" id="3.40.50.1100">
    <property type="match status" value="2"/>
</dbReference>
<dbReference type="CDD" id="cd01563">
    <property type="entry name" value="Thr-synth_1"/>
    <property type="match status" value="1"/>
</dbReference>
<dbReference type="AlphaFoldDB" id="A0A235B450"/>
<evidence type="ECO:0000256" key="2">
    <source>
        <dbReference type="ARBA" id="ARBA00022898"/>
    </source>
</evidence>
<accession>A0A235B450</accession>
<dbReference type="GO" id="GO:0006565">
    <property type="term" value="P:L-serine catabolic process"/>
    <property type="evidence" value="ECO:0007669"/>
    <property type="project" value="TreeGrafter"/>
</dbReference>
<evidence type="ECO:0000259" key="4">
    <source>
        <dbReference type="Pfam" id="PF00291"/>
    </source>
</evidence>
<reference evidence="5 6" key="1">
    <citation type="submission" date="2017-07" db="EMBL/GenBank/DDBJ databases">
        <title>The genome sequence of Paludifilum halophilum highlights mechanisms for microbial adaptation to high salt environemnts.</title>
        <authorList>
            <person name="Belbahri L."/>
        </authorList>
    </citation>
    <scope>NUCLEOTIDE SEQUENCE [LARGE SCALE GENOMIC DNA]</scope>
    <source>
        <strain evidence="5 6">DSM 102817</strain>
    </source>
</reference>
<name>A0A235B450_9BACL</name>
<dbReference type="InterPro" id="IPR050147">
    <property type="entry name" value="Ser/Thr_Dehydratase"/>
</dbReference>
<comment type="cofactor">
    <cofactor evidence="1">
        <name>pyridoxal 5'-phosphate</name>
        <dbReference type="ChEBI" id="CHEBI:597326"/>
    </cofactor>
</comment>
<dbReference type="Proteomes" id="UP000215459">
    <property type="component" value="Unassembled WGS sequence"/>
</dbReference>
<feature type="domain" description="Tryptophan synthase beta chain-like PALP" evidence="4">
    <location>
        <begin position="70"/>
        <end position="375"/>
    </location>
</feature>
<dbReference type="OrthoDB" id="9778118at2"/>
<dbReference type="SUPFAM" id="SSF53686">
    <property type="entry name" value="Tryptophan synthase beta subunit-like PLP-dependent enzymes"/>
    <property type="match status" value="1"/>
</dbReference>
<dbReference type="GO" id="GO:0004794">
    <property type="term" value="F:threonine deaminase activity"/>
    <property type="evidence" value="ECO:0007669"/>
    <property type="project" value="TreeGrafter"/>
</dbReference>
<dbReference type="InterPro" id="IPR001926">
    <property type="entry name" value="TrpB-like_PALP"/>
</dbReference>
<dbReference type="PANTHER" id="PTHR48078">
    <property type="entry name" value="THREONINE DEHYDRATASE, MITOCHONDRIAL-RELATED"/>
    <property type="match status" value="1"/>
</dbReference>
<dbReference type="RefSeq" id="WP_094265497.1">
    <property type="nucleotide sequence ID" value="NZ_NOWF01000010.1"/>
</dbReference>
<organism evidence="5 6">
    <name type="scientific">Paludifilum halophilum</name>
    <dbReference type="NCBI Taxonomy" id="1642702"/>
    <lineage>
        <taxon>Bacteria</taxon>
        <taxon>Bacillati</taxon>
        <taxon>Bacillota</taxon>
        <taxon>Bacilli</taxon>
        <taxon>Bacillales</taxon>
        <taxon>Thermoactinomycetaceae</taxon>
        <taxon>Paludifilum</taxon>
    </lineage>
</organism>
<dbReference type="InterPro" id="IPR036052">
    <property type="entry name" value="TrpB-like_PALP_sf"/>
</dbReference>
<keyword evidence="3 5" id="KW-0456">Lyase</keyword>
<dbReference type="GO" id="GO:0004795">
    <property type="term" value="F:threonine synthase activity"/>
    <property type="evidence" value="ECO:0007669"/>
    <property type="project" value="UniProtKB-EC"/>
</dbReference>
<protein>
    <submittedName>
        <fullName evidence="5">Threonine synthase</fullName>
        <ecNumber evidence="5">4.2.3.1</ecNumber>
    </submittedName>
</protein>
<evidence type="ECO:0000256" key="3">
    <source>
        <dbReference type="ARBA" id="ARBA00023239"/>
    </source>
</evidence>
<comment type="caution">
    <text evidence="5">The sequence shown here is derived from an EMBL/GenBank/DDBJ whole genome shotgun (WGS) entry which is preliminary data.</text>
</comment>
<dbReference type="EMBL" id="NOWF01000010">
    <property type="protein sequence ID" value="OYD06687.1"/>
    <property type="molecule type" value="Genomic_DNA"/>
</dbReference>
<keyword evidence="2" id="KW-0663">Pyridoxal phosphate</keyword>
<sequence>MKDLNCTRCKATDSPNRITNVCKRCASPLLVRYGLDRLKHSWDRESLRERSFDMWRYRELLPVDDPEEIVSLGEGGTPALPFTRIGENWGIPRLMMKDEGFNPTGTFKARGAAAGITRAKALGIQKVAMPTAGNAGGAWAAYAAAAGMELMVAMPVDAPESNQRECLLYGADLQIVDGLISDCGKWVERAVEEEGYFNAATLKEPYRVEGKKTLGLEIAEQNGWAWPDVIVYPTGGGVGLIGIWKAVEELARIGWVTGKPPRMVAVQMEGCAPIVEAFRNGWKESRFWEGARTAASGLRVPKALGDFLALDALYRSDGTAVAVSDTTAKTALRTLARTEGCWICPEGAAGLAAIRKLRREGWIDGRESVWLMNTGTGMKDSEWAG</sequence>
<dbReference type="EC" id="4.2.3.1" evidence="5"/>
<evidence type="ECO:0000313" key="5">
    <source>
        <dbReference type="EMBL" id="OYD06687.1"/>
    </source>
</evidence>
<gene>
    <name evidence="5" type="ORF">CHM34_15425</name>
</gene>
<dbReference type="PANTHER" id="PTHR48078:SF6">
    <property type="entry name" value="L-THREONINE DEHYDRATASE CATABOLIC TDCB"/>
    <property type="match status" value="1"/>
</dbReference>
<keyword evidence="6" id="KW-1185">Reference proteome</keyword>
<dbReference type="GO" id="GO:0006567">
    <property type="term" value="P:L-threonine catabolic process"/>
    <property type="evidence" value="ECO:0007669"/>
    <property type="project" value="TreeGrafter"/>
</dbReference>